<evidence type="ECO:0000313" key="1">
    <source>
        <dbReference type="EMBL" id="KIL66789.1"/>
    </source>
</evidence>
<gene>
    <name evidence="1" type="ORF">M378DRAFT_160292</name>
</gene>
<keyword evidence="2" id="KW-1185">Reference proteome</keyword>
<protein>
    <submittedName>
        <fullName evidence="1">Uncharacterized protein</fullName>
    </submittedName>
</protein>
<dbReference type="EMBL" id="KN818234">
    <property type="protein sequence ID" value="KIL66789.1"/>
    <property type="molecule type" value="Genomic_DNA"/>
</dbReference>
<organism evidence="1 2">
    <name type="scientific">Amanita muscaria (strain Koide BX008)</name>
    <dbReference type="NCBI Taxonomy" id="946122"/>
    <lineage>
        <taxon>Eukaryota</taxon>
        <taxon>Fungi</taxon>
        <taxon>Dikarya</taxon>
        <taxon>Basidiomycota</taxon>
        <taxon>Agaricomycotina</taxon>
        <taxon>Agaricomycetes</taxon>
        <taxon>Agaricomycetidae</taxon>
        <taxon>Agaricales</taxon>
        <taxon>Pluteineae</taxon>
        <taxon>Amanitaceae</taxon>
        <taxon>Amanita</taxon>
    </lineage>
</organism>
<evidence type="ECO:0000313" key="2">
    <source>
        <dbReference type="Proteomes" id="UP000054549"/>
    </source>
</evidence>
<accession>A0A0C2TII2</accession>
<proteinExistence type="predicted"/>
<dbReference type="AlphaFoldDB" id="A0A0C2TII2"/>
<reference evidence="1 2" key="1">
    <citation type="submission" date="2014-04" db="EMBL/GenBank/DDBJ databases">
        <title>Evolutionary Origins and Diversification of the Mycorrhizal Mutualists.</title>
        <authorList>
            <consortium name="DOE Joint Genome Institute"/>
            <consortium name="Mycorrhizal Genomics Consortium"/>
            <person name="Kohler A."/>
            <person name="Kuo A."/>
            <person name="Nagy L.G."/>
            <person name="Floudas D."/>
            <person name="Copeland A."/>
            <person name="Barry K.W."/>
            <person name="Cichocki N."/>
            <person name="Veneault-Fourrey C."/>
            <person name="LaButti K."/>
            <person name="Lindquist E.A."/>
            <person name="Lipzen A."/>
            <person name="Lundell T."/>
            <person name="Morin E."/>
            <person name="Murat C."/>
            <person name="Riley R."/>
            <person name="Ohm R."/>
            <person name="Sun H."/>
            <person name="Tunlid A."/>
            <person name="Henrissat B."/>
            <person name="Grigoriev I.V."/>
            <person name="Hibbett D.S."/>
            <person name="Martin F."/>
        </authorList>
    </citation>
    <scope>NUCLEOTIDE SEQUENCE [LARGE SCALE GENOMIC DNA]</scope>
    <source>
        <strain evidence="1 2">Koide BX008</strain>
    </source>
</reference>
<dbReference type="InParanoid" id="A0A0C2TII2"/>
<name>A0A0C2TII2_AMAMK</name>
<dbReference type="Proteomes" id="UP000054549">
    <property type="component" value="Unassembled WGS sequence"/>
</dbReference>
<dbReference type="HOGENOM" id="CLU_2903695_0_0_1"/>
<sequence length="62" mass="6793">MWVVRSKLGHAFTPQTFRFFGPSLSQSREFEAVIGLDLIGLVPLKALLRLDNGSSCSPSTNV</sequence>